<name>A0A930PMV5_9MICC</name>
<dbReference type="Proteomes" id="UP000770330">
    <property type="component" value="Unassembled WGS sequence"/>
</dbReference>
<organism evidence="1 2">
    <name type="scientific">Rothia mucilaginosa</name>
    <dbReference type="NCBI Taxonomy" id="43675"/>
    <lineage>
        <taxon>Bacteria</taxon>
        <taxon>Bacillati</taxon>
        <taxon>Actinomycetota</taxon>
        <taxon>Actinomycetes</taxon>
        <taxon>Micrococcales</taxon>
        <taxon>Micrococcaceae</taxon>
        <taxon>Rothia</taxon>
    </lineage>
</organism>
<dbReference type="EMBL" id="JABZXO010000031">
    <property type="protein sequence ID" value="MBF1658035.1"/>
    <property type="molecule type" value="Genomic_DNA"/>
</dbReference>
<evidence type="ECO:0000313" key="2">
    <source>
        <dbReference type="Proteomes" id="UP000770330"/>
    </source>
</evidence>
<proteinExistence type="predicted"/>
<dbReference type="RefSeq" id="WP_303945625.1">
    <property type="nucleotide sequence ID" value="NZ_JABZXO010000031.1"/>
</dbReference>
<protein>
    <submittedName>
        <fullName evidence="1">Uncharacterized protein</fullName>
    </submittedName>
</protein>
<accession>A0A930PMV5</accession>
<gene>
    <name evidence="1" type="ORF">HXO61_08945</name>
</gene>
<reference evidence="1" key="1">
    <citation type="submission" date="2020-04" db="EMBL/GenBank/DDBJ databases">
        <title>Deep metagenomics examines the oral microbiome during advanced dental caries in children, revealing novel taxa and co-occurrences with host molecules.</title>
        <authorList>
            <person name="Baker J.L."/>
            <person name="Morton J.T."/>
            <person name="Dinis M."/>
            <person name="Alvarez R."/>
            <person name="Tran N.C."/>
            <person name="Knight R."/>
            <person name="Edlund A."/>
        </authorList>
    </citation>
    <scope>NUCLEOTIDE SEQUENCE</scope>
    <source>
        <strain evidence="1">JCVI_39_bin.18</strain>
    </source>
</reference>
<evidence type="ECO:0000313" key="1">
    <source>
        <dbReference type="EMBL" id="MBF1658035.1"/>
    </source>
</evidence>
<comment type="caution">
    <text evidence="1">The sequence shown here is derived from an EMBL/GenBank/DDBJ whole genome shotgun (WGS) entry which is preliminary data.</text>
</comment>
<sequence>MSDSKDLRSTLTTLKAEQGLTPTLLLLESVFHHPDSGSTQNTHISFYVRLAWEREGLVYEPHHLKQFLSPSDWSQVLKAHENGEFELEATGKIPDIPEGFSFEDFRAAAFEQTITPLVTLWAKNLLGYTPAFNSSASCFRRMNEQREYECQCTKEA</sequence>
<dbReference type="AlphaFoldDB" id="A0A930PMV5"/>